<reference evidence="1" key="1">
    <citation type="submission" date="2020-11" db="EMBL/GenBank/DDBJ databases">
        <authorList>
            <consortium name="DOE Joint Genome Institute"/>
            <person name="Ahrendt S."/>
            <person name="Riley R."/>
            <person name="Andreopoulos W."/>
            <person name="Labutti K."/>
            <person name="Pangilinan J."/>
            <person name="Ruiz-Duenas F.J."/>
            <person name="Barrasa J.M."/>
            <person name="Sanchez-Garcia M."/>
            <person name="Camarero S."/>
            <person name="Miyauchi S."/>
            <person name="Serrano A."/>
            <person name="Linde D."/>
            <person name="Babiker R."/>
            <person name="Drula E."/>
            <person name="Ayuso-Fernandez I."/>
            <person name="Pacheco R."/>
            <person name="Padilla G."/>
            <person name="Ferreira P."/>
            <person name="Barriuso J."/>
            <person name="Kellner H."/>
            <person name="Castanera R."/>
            <person name="Alfaro M."/>
            <person name="Ramirez L."/>
            <person name="Pisabarro A.G."/>
            <person name="Kuo A."/>
            <person name="Tritt A."/>
            <person name="Lipzen A."/>
            <person name="He G."/>
            <person name="Yan M."/>
            <person name="Ng V."/>
            <person name="Cullen D."/>
            <person name="Martin F."/>
            <person name="Rosso M.-N."/>
            <person name="Henrissat B."/>
            <person name="Hibbett D."/>
            <person name="Martinez A.T."/>
            <person name="Grigoriev I.V."/>
        </authorList>
    </citation>
    <scope>NUCLEOTIDE SEQUENCE</scope>
    <source>
        <strain evidence="1">AH 40177</strain>
    </source>
</reference>
<keyword evidence="2" id="KW-1185">Reference proteome</keyword>
<proteinExistence type="predicted"/>
<dbReference type="Proteomes" id="UP000772434">
    <property type="component" value="Unassembled WGS sequence"/>
</dbReference>
<accession>A0A9P5Q9U9</accession>
<dbReference type="AlphaFoldDB" id="A0A9P5Q9U9"/>
<sequence>MATSDKADYCGRPSIYTLSLGETTGSGNIEARTDYEYGAEGNANGHFSAKFVPYLSLGKKKRGTLHSTKVVWSEKVKSLDMTFSKKKPNFFLGNGLHALSGVYGIPVYMGRLLSQKSCSALSTPVRPDSGPKAQLNHFVDIVYSPCRQ</sequence>
<dbReference type="EMBL" id="JADNRY010000002">
    <property type="protein sequence ID" value="KAF9078011.1"/>
    <property type="molecule type" value="Genomic_DNA"/>
</dbReference>
<comment type="caution">
    <text evidence="1">The sequence shown here is derived from an EMBL/GenBank/DDBJ whole genome shotgun (WGS) entry which is preliminary data.</text>
</comment>
<evidence type="ECO:0000313" key="2">
    <source>
        <dbReference type="Proteomes" id="UP000772434"/>
    </source>
</evidence>
<gene>
    <name evidence="1" type="ORF">BDP27DRAFT_1356745</name>
</gene>
<name>A0A9P5Q9U9_9AGAR</name>
<evidence type="ECO:0000313" key="1">
    <source>
        <dbReference type="EMBL" id="KAF9078011.1"/>
    </source>
</evidence>
<protein>
    <submittedName>
        <fullName evidence="1">Uncharacterized protein</fullName>
    </submittedName>
</protein>
<organism evidence="1 2">
    <name type="scientific">Rhodocollybia butyracea</name>
    <dbReference type="NCBI Taxonomy" id="206335"/>
    <lineage>
        <taxon>Eukaryota</taxon>
        <taxon>Fungi</taxon>
        <taxon>Dikarya</taxon>
        <taxon>Basidiomycota</taxon>
        <taxon>Agaricomycotina</taxon>
        <taxon>Agaricomycetes</taxon>
        <taxon>Agaricomycetidae</taxon>
        <taxon>Agaricales</taxon>
        <taxon>Marasmiineae</taxon>
        <taxon>Omphalotaceae</taxon>
        <taxon>Rhodocollybia</taxon>
    </lineage>
</organism>